<feature type="compositionally biased region" description="Basic and acidic residues" evidence="12">
    <location>
        <begin position="322"/>
        <end position="342"/>
    </location>
</feature>
<dbReference type="GO" id="GO:0032021">
    <property type="term" value="C:NELF complex"/>
    <property type="evidence" value="ECO:0007669"/>
    <property type="project" value="InterPro"/>
</dbReference>
<feature type="compositionally biased region" description="Basic and acidic residues" evidence="12">
    <location>
        <begin position="406"/>
        <end position="416"/>
    </location>
</feature>
<dbReference type="InterPro" id="IPR033102">
    <property type="entry name" value="NELFE"/>
</dbReference>
<dbReference type="EMBL" id="KL596920">
    <property type="protein sequence ID" value="KER22088.1"/>
    <property type="molecule type" value="Genomic_DNA"/>
</dbReference>
<evidence type="ECO:0000256" key="6">
    <source>
        <dbReference type="ARBA" id="ARBA00022491"/>
    </source>
</evidence>
<proteinExistence type="inferred from homology"/>
<evidence type="ECO:0000256" key="9">
    <source>
        <dbReference type="ARBA" id="ARBA00023163"/>
    </source>
</evidence>
<feature type="region of interest" description="Disordered" evidence="12">
    <location>
        <begin position="321"/>
        <end position="342"/>
    </location>
</feature>
<reference evidence="14 15" key="1">
    <citation type="submission" date="2013-11" db="EMBL/GenBank/DDBJ databases">
        <title>Opisthorchis viverrini - life in the bile duct.</title>
        <authorList>
            <person name="Young N.D."/>
            <person name="Nagarajan N."/>
            <person name="Lin S.J."/>
            <person name="Korhonen P.K."/>
            <person name="Jex A.R."/>
            <person name="Hall R.S."/>
            <person name="Safavi-Hemami H."/>
            <person name="Kaewkong W."/>
            <person name="Bertrand D."/>
            <person name="Gao S."/>
            <person name="Seet Q."/>
            <person name="Wongkham S."/>
            <person name="Teh B.T."/>
            <person name="Wongkham C."/>
            <person name="Intapan P.M."/>
            <person name="Maleewong W."/>
            <person name="Yang X."/>
            <person name="Hu M."/>
            <person name="Wang Z."/>
            <person name="Hofmann A."/>
            <person name="Sternberg P.W."/>
            <person name="Tan P."/>
            <person name="Wang J."/>
            <person name="Gasser R.B."/>
        </authorList>
    </citation>
    <scope>NUCLEOTIDE SEQUENCE [LARGE SCALE GENOMIC DNA]</scope>
</reference>
<protein>
    <recommendedName>
        <fullName evidence="4">Negative elongation factor E</fullName>
    </recommendedName>
</protein>
<feature type="domain" description="RRM" evidence="13">
    <location>
        <begin position="485"/>
        <end position="554"/>
    </location>
</feature>
<dbReference type="PROSITE" id="PS50102">
    <property type="entry name" value="RRM"/>
    <property type="match status" value="1"/>
</dbReference>
<accession>A0A074Z4V1</accession>
<evidence type="ECO:0000256" key="12">
    <source>
        <dbReference type="SAM" id="MobiDB-lite"/>
    </source>
</evidence>
<evidence type="ECO:0000313" key="14">
    <source>
        <dbReference type="EMBL" id="KER22088.1"/>
    </source>
</evidence>
<dbReference type="Gene3D" id="3.30.70.330">
    <property type="match status" value="1"/>
</dbReference>
<dbReference type="Proteomes" id="UP000054324">
    <property type="component" value="Unassembled WGS sequence"/>
</dbReference>
<dbReference type="SUPFAM" id="SSF54928">
    <property type="entry name" value="RNA-binding domain, RBD"/>
    <property type="match status" value="1"/>
</dbReference>
<keyword evidence="15" id="KW-1185">Reference proteome</keyword>
<keyword evidence="7 11" id="KW-0694">RNA-binding</keyword>
<feature type="compositionally biased region" description="Acidic residues" evidence="12">
    <location>
        <begin position="599"/>
        <end position="608"/>
    </location>
</feature>
<keyword evidence="5" id="KW-0158">Chromosome</keyword>
<gene>
    <name evidence="14" type="ORF">T265_09740</name>
</gene>
<dbReference type="RefSeq" id="XP_009174169.1">
    <property type="nucleotide sequence ID" value="XM_009175905.1"/>
</dbReference>
<evidence type="ECO:0000256" key="11">
    <source>
        <dbReference type="PROSITE-ProRule" id="PRU00176"/>
    </source>
</evidence>
<dbReference type="PANTHER" id="PTHR17250:SF0">
    <property type="entry name" value="NEGATIVE ELONGATION FACTOR E"/>
    <property type="match status" value="1"/>
</dbReference>
<dbReference type="KEGG" id="ovi:T265_09740"/>
<dbReference type="OrthoDB" id="378874at2759"/>
<dbReference type="Pfam" id="PF00076">
    <property type="entry name" value="RRM_1"/>
    <property type="match status" value="1"/>
</dbReference>
<dbReference type="PANTHER" id="PTHR17250">
    <property type="entry name" value="NEGATIVE ELONGATION FACTOR E"/>
    <property type="match status" value="1"/>
</dbReference>
<dbReference type="GO" id="GO:0003723">
    <property type="term" value="F:RNA binding"/>
    <property type="evidence" value="ECO:0007669"/>
    <property type="project" value="UniProtKB-UniRule"/>
</dbReference>
<feature type="region of interest" description="Disordered" evidence="12">
    <location>
        <begin position="452"/>
        <end position="484"/>
    </location>
</feature>
<feature type="region of interest" description="Disordered" evidence="12">
    <location>
        <begin position="357"/>
        <end position="430"/>
    </location>
</feature>
<dbReference type="CTD" id="20323908"/>
<dbReference type="SMART" id="SM00360">
    <property type="entry name" value="RRM"/>
    <property type="match status" value="1"/>
</dbReference>
<sequence length="608" mass="68021">MYLRTNSSAPSFNAQLPTPPLRIIRESNCGGNDHCTNSTLLLQLTRVQGEVASPDVPMYPTVQRLCTWRYPYNRKQKNRSAVAPFRCLAAMLPEGSTRAWILPGCLSLDRGSRDAAVGFEPRTLRSVNSRSNRLNHLAPIPIRPFIWTDKRHRGNCLLVSSQAGWLKWLGREFTDRKVCGSNPTSASRLPLSRLGQPGSIPSLVQPSGGMAVRQRKGATAERFFYPVKQGRSVVRIRPPPLDFPCLGLGNLAVSQPSCFFRLAWQLGTGRVLQLNDNFLIVSVAIDALLVEMPRDYTEPEKALKKELATLRKMKRTLTEISQIKREEKPRAAGKTGEKAKEEAMELLRSGAIQIADKKERHTFKRRPKDPEEEEPGRTPTKSAPRDKQLLYGNFLRGPKLMPANTEAKEDRSEEFSSKPPLISSALDCSVSNPQYNTESLATKRKQQLLTLSEDEDEATGNHTSSVTDAPADPGHSGESPKSSDTTLYVGYHKVTEGFIQKLLQPVGHIVRIKISEHQNHAYVTMATHEMAQKAIELDHQMVDNRLLRVGFARRQCSRPRRDPRPLGPFSPKSGFGRRNCPPASYNSVPPTEVSRDLVTYEDLDYGDQ</sequence>
<keyword evidence="9" id="KW-0804">Transcription</keyword>
<dbReference type="InterPro" id="IPR035979">
    <property type="entry name" value="RBD_domain_sf"/>
</dbReference>
<keyword evidence="6" id="KW-0678">Repressor</keyword>
<dbReference type="GO" id="GO:0034244">
    <property type="term" value="P:negative regulation of transcription elongation by RNA polymerase II"/>
    <property type="evidence" value="ECO:0007669"/>
    <property type="project" value="TreeGrafter"/>
</dbReference>
<evidence type="ECO:0000256" key="10">
    <source>
        <dbReference type="ARBA" id="ARBA00023242"/>
    </source>
</evidence>
<evidence type="ECO:0000256" key="7">
    <source>
        <dbReference type="ARBA" id="ARBA00022884"/>
    </source>
</evidence>
<evidence type="ECO:0000256" key="4">
    <source>
        <dbReference type="ARBA" id="ARBA00014464"/>
    </source>
</evidence>
<evidence type="ECO:0000256" key="2">
    <source>
        <dbReference type="ARBA" id="ARBA00004286"/>
    </source>
</evidence>
<evidence type="ECO:0000256" key="5">
    <source>
        <dbReference type="ARBA" id="ARBA00022454"/>
    </source>
</evidence>
<dbReference type="InterPro" id="IPR000504">
    <property type="entry name" value="RRM_dom"/>
</dbReference>
<evidence type="ECO:0000256" key="8">
    <source>
        <dbReference type="ARBA" id="ARBA00023015"/>
    </source>
</evidence>
<evidence type="ECO:0000256" key="3">
    <source>
        <dbReference type="ARBA" id="ARBA00006120"/>
    </source>
</evidence>
<organism evidence="14 15">
    <name type="scientific">Opisthorchis viverrini</name>
    <name type="common">Southeast Asian liver fluke</name>
    <dbReference type="NCBI Taxonomy" id="6198"/>
    <lineage>
        <taxon>Eukaryota</taxon>
        <taxon>Metazoa</taxon>
        <taxon>Spiralia</taxon>
        <taxon>Lophotrochozoa</taxon>
        <taxon>Platyhelminthes</taxon>
        <taxon>Trematoda</taxon>
        <taxon>Digenea</taxon>
        <taxon>Opisthorchiida</taxon>
        <taxon>Opisthorchiata</taxon>
        <taxon>Opisthorchiidae</taxon>
        <taxon>Opisthorchis</taxon>
    </lineage>
</organism>
<evidence type="ECO:0000256" key="1">
    <source>
        <dbReference type="ARBA" id="ARBA00004123"/>
    </source>
</evidence>
<keyword evidence="10" id="KW-0539">Nucleus</keyword>
<dbReference type="InterPro" id="IPR012677">
    <property type="entry name" value="Nucleotide-bd_a/b_plait_sf"/>
</dbReference>
<name>A0A074Z4V1_OPIVI</name>
<dbReference type="GO" id="GO:0005694">
    <property type="term" value="C:chromosome"/>
    <property type="evidence" value="ECO:0007669"/>
    <property type="project" value="UniProtKB-SubCell"/>
</dbReference>
<keyword evidence="8" id="KW-0805">Transcription regulation</keyword>
<comment type="subcellular location">
    <subcellularLocation>
        <location evidence="2">Chromosome</location>
    </subcellularLocation>
    <subcellularLocation>
        <location evidence="1">Nucleus</location>
    </subcellularLocation>
</comment>
<dbReference type="GeneID" id="20323908"/>
<comment type="similarity">
    <text evidence="3">Belongs to the RRM NELF-E family.</text>
</comment>
<evidence type="ECO:0000259" key="13">
    <source>
        <dbReference type="PROSITE" id="PS50102"/>
    </source>
</evidence>
<evidence type="ECO:0000313" key="15">
    <source>
        <dbReference type="Proteomes" id="UP000054324"/>
    </source>
</evidence>
<feature type="region of interest" description="Disordered" evidence="12">
    <location>
        <begin position="556"/>
        <end position="608"/>
    </location>
</feature>
<dbReference type="AlphaFoldDB" id="A0A074Z4V1"/>